<dbReference type="SUPFAM" id="SSF50978">
    <property type="entry name" value="WD40 repeat-like"/>
    <property type="match status" value="1"/>
</dbReference>
<organism evidence="4 7">
    <name type="scientific">Rotaria magnacalcarata</name>
    <dbReference type="NCBI Taxonomy" id="392030"/>
    <lineage>
        <taxon>Eukaryota</taxon>
        <taxon>Metazoa</taxon>
        <taxon>Spiralia</taxon>
        <taxon>Gnathifera</taxon>
        <taxon>Rotifera</taxon>
        <taxon>Eurotatoria</taxon>
        <taxon>Bdelloidea</taxon>
        <taxon>Philodinida</taxon>
        <taxon>Philodinidae</taxon>
        <taxon>Rotaria</taxon>
    </lineage>
</organism>
<dbReference type="InterPro" id="IPR036322">
    <property type="entry name" value="WD40_repeat_dom_sf"/>
</dbReference>
<dbReference type="SMART" id="SM00320">
    <property type="entry name" value="WD40"/>
    <property type="match status" value="2"/>
</dbReference>
<dbReference type="Pfam" id="PF00400">
    <property type="entry name" value="WD40"/>
    <property type="match status" value="1"/>
</dbReference>
<dbReference type="Proteomes" id="UP000681967">
    <property type="component" value="Unassembled WGS sequence"/>
</dbReference>
<dbReference type="Proteomes" id="UP000676336">
    <property type="component" value="Unassembled WGS sequence"/>
</dbReference>
<gene>
    <name evidence="4" type="ORF">BYL167_LOCUS70316</name>
    <name evidence="6" type="ORF">GIL414_LOCUS80726</name>
    <name evidence="5" type="ORF">SMN809_LOCUS78928</name>
</gene>
<keyword evidence="1 3" id="KW-0853">WD repeat</keyword>
<accession>A0A8S3FVA0</accession>
<reference evidence="4" key="1">
    <citation type="submission" date="2021-02" db="EMBL/GenBank/DDBJ databases">
        <authorList>
            <person name="Nowell W R."/>
        </authorList>
    </citation>
    <scope>NUCLEOTIDE SEQUENCE</scope>
</reference>
<sequence>YGFPDESLRIMPVDSDKSLMIYELVQDGKITNVLCPTSEYVITAGTNTLINVWEISKGRHRRLHLKTRLTGHNDIITCLTASQAYRILISGSDDQTCIVWDLNRLHFIRQLPNHAGSISCICVNELTVS</sequence>
<dbReference type="Proteomes" id="UP000681720">
    <property type="component" value="Unassembled WGS sequence"/>
</dbReference>
<dbReference type="EMBL" id="CAJOBJ010355571">
    <property type="protein sequence ID" value="CAF5213720.1"/>
    <property type="molecule type" value="Genomic_DNA"/>
</dbReference>
<evidence type="ECO:0000256" key="2">
    <source>
        <dbReference type="ARBA" id="ARBA00022737"/>
    </source>
</evidence>
<dbReference type="PROSITE" id="PS50294">
    <property type="entry name" value="WD_REPEATS_REGION"/>
    <property type="match status" value="1"/>
</dbReference>
<name>A0A8S3FVA0_9BILA</name>
<protein>
    <submittedName>
        <fullName evidence="4">Uncharacterized protein</fullName>
    </submittedName>
</protein>
<evidence type="ECO:0000256" key="1">
    <source>
        <dbReference type="ARBA" id="ARBA00022574"/>
    </source>
</evidence>
<dbReference type="PANTHER" id="PTHR46108">
    <property type="entry name" value="BLUE CHEESE"/>
    <property type="match status" value="1"/>
</dbReference>
<dbReference type="InterPro" id="IPR051944">
    <property type="entry name" value="BEACH_domain_protein"/>
</dbReference>
<dbReference type="PROSITE" id="PS50082">
    <property type="entry name" value="WD_REPEATS_2"/>
    <property type="match status" value="1"/>
</dbReference>
<dbReference type="PROSITE" id="PS00678">
    <property type="entry name" value="WD_REPEATS_1"/>
    <property type="match status" value="1"/>
</dbReference>
<evidence type="ECO:0000313" key="6">
    <source>
        <dbReference type="EMBL" id="CAF5213720.1"/>
    </source>
</evidence>
<dbReference type="InterPro" id="IPR015943">
    <property type="entry name" value="WD40/YVTN_repeat-like_dom_sf"/>
</dbReference>
<dbReference type="EMBL" id="CAJOBI010341137">
    <property type="protein sequence ID" value="CAF5213047.1"/>
    <property type="molecule type" value="Genomic_DNA"/>
</dbReference>
<dbReference type="Gene3D" id="2.130.10.10">
    <property type="entry name" value="YVTN repeat-like/Quinoprotein amine dehydrogenase"/>
    <property type="match status" value="1"/>
</dbReference>
<evidence type="ECO:0000313" key="5">
    <source>
        <dbReference type="EMBL" id="CAF5213047.1"/>
    </source>
</evidence>
<evidence type="ECO:0000313" key="7">
    <source>
        <dbReference type="Proteomes" id="UP000681967"/>
    </source>
</evidence>
<dbReference type="InterPro" id="IPR019775">
    <property type="entry name" value="WD40_repeat_CS"/>
</dbReference>
<comment type="caution">
    <text evidence="4">The sequence shown here is derived from an EMBL/GenBank/DDBJ whole genome shotgun (WGS) entry which is preliminary data.</text>
</comment>
<keyword evidence="2" id="KW-0677">Repeat</keyword>
<proteinExistence type="predicted"/>
<feature type="repeat" description="WD" evidence="3">
    <location>
        <begin position="69"/>
        <end position="110"/>
    </location>
</feature>
<evidence type="ECO:0000256" key="3">
    <source>
        <dbReference type="PROSITE-ProRule" id="PRU00221"/>
    </source>
</evidence>
<dbReference type="EMBL" id="CAJOBH010252479">
    <property type="protein sequence ID" value="CAF5141806.1"/>
    <property type="molecule type" value="Genomic_DNA"/>
</dbReference>
<dbReference type="PANTHER" id="PTHR46108:SF4">
    <property type="entry name" value="BLUE CHEESE"/>
    <property type="match status" value="1"/>
</dbReference>
<feature type="non-terminal residue" evidence="4">
    <location>
        <position position="1"/>
    </location>
</feature>
<evidence type="ECO:0000313" key="4">
    <source>
        <dbReference type="EMBL" id="CAF5141806.1"/>
    </source>
</evidence>
<dbReference type="AlphaFoldDB" id="A0A8S3FVA0"/>
<dbReference type="InterPro" id="IPR001680">
    <property type="entry name" value="WD40_rpt"/>
</dbReference>